<organism evidence="1">
    <name type="scientific">uncultured organism MedDCM-OCT-S08-C199</name>
    <dbReference type="NCBI Taxonomy" id="743635"/>
    <lineage>
        <taxon>unclassified sequences</taxon>
        <taxon>environmental samples</taxon>
    </lineage>
</organism>
<dbReference type="EMBL" id="GU943096">
    <property type="protein sequence ID" value="ADD95776.1"/>
    <property type="molecule type" value="Genomic_DNA"/>
</dbReference>
<sequence length="119" mass="13368">MQWILQHHPDLSTKCKNGLGHLSKDKLRCALDSMLNQDSGGVEHLSEMRKMLQNNDVLLKTTQKYMLSGDFATSKEHIKQAHLALTKILGRVKIVTTDLYPMPRLPVSLNTSLVDTVSV</sequence>
<protein>
    <submittedName>
        <fullName evidence="1">Uncharacterized protein</fullName>
    </submittedName>
</protein>
<reference evidence="1" key="1">
    <citation type="journal article" date="2010" name="ISME J.">
        <title>Metagenome of the Mediterranean deep chlorophyll maximum studied by direct and fosmid library 454 pyrosequencing.</title>
        <authorList>
            <person name="Ghai R."/>
            <person name="Martin-Cuadrado A.B."/>
            <person name="Molto A.G."/>
            <person name="Heredia I.G."/>
            <person name="Cabrera R."/>
            <person name="Martin J."/>
            <person name="Verdu M."/>
            <person name="Deschamps P."/>
            <person name="Moreira D."/>
            <person name="Lopez-Garcia P."/>
            <person name="Mira A."/>
            <person name="Rodriguez-Valera F."/>
        </authorList>
    </citation>
    <scope>NUCLEOTIDE SEQUENCE</scope>
</reference>
<dbReference type="AlphaFoldDB" id="D6PJ75"/>
<accession>D6PJ75</accession>
<evidence type="ECO:0000313" key="1">
    <source>
        <dbReference type="EMBL" id="ADD95776.1"/>
    </source>
</evidence>
<proteinExistence type="predicted"/>
<name>D6PJ75_9ZZZZ</name>